<accession>A0A0W0VVK3</accession>
<gene>
    <name evidence="9" type="ORF">Lmac_2926</name>
</gene>
<dbReference type="Proteomes" id="UP000054908">
    <property type="component" value="Unassembled WGS sequence"/>
</dbReference>
<evidence type="ECO:0000256" key="5">
    <source>
        <dbReference type="ARBA" id="ARBA00023136"/>
    </source>
</evidence>
<keyword evidence="4 8" id="KW-0732">Signal</keyword>
<dbReference type="RefSeq" id="WP_058453604.1">
    <property type="nucleotide sequence ID" value="NZ_CAAAIB010000001.1"/>
</dbReference>
<dbReference type="SUPFAM" id="SSF56925">
    <property type="entry name" value="OMPA-like"/>
    <property type="match status" value="1"/>
</dbReference>
<dbReference type="PATRIC" id="fig|466.6.peg.3136"/>
<reference evidence="9 10" key="1">
    <citation type="submission" date="2015-11" db="EMBL/GenBank/DDBJ databases">
        <title>Genomic analysis of 38 Legionella species identifies large and diverse effector repertoires.</title>
        <authorList>
            <person name="Burstein D."/>
            <person name="Amaro F."/>
            <person name="Zusman T."/>
            <person name="Lifshitz Z."/>
            <person name="Cohen O."/>
            <person name="Gilbert J.A."/>
            <person name="Pupko T."/>
            <person name="Shuman H.A."/>
            <person name="Segal G."/>
        </authorList>
    </citation>
    <scope>NUCLEOTIDE SEQUENCE [LARGE SCALE GENOMIC DNA]</scope>
    <source>
        <strain evidence="9 10">PX-1-G2-E2</strain>
    </source>
</reference>
<dbReference type="GO" id="GO:0009279">
    <property type="term" value="C:cell outer membrane"/>
    <property type="evidence" value="ECO:0007669"/>
    <property type="project" value="UniProtKB-SubCell"/>
</dbReference>
<dbReference type="EMBL" id="LNYL01000051">
    <property type="protein sequence ID" value="KTD24053.1"/>
    <property type="molecule type" value="Genomic_DNA"/>
</dbReference>
<dbReference type="AlphaFoldDB" id="A0A0W0VVK3"/>
<evidence type="ECO:0000256" key="4">
    <source>
        <dbReference type="ARBA" id="ARBA00022729"/>
    </source>
</evidence>
<keyword evidence="5" id="KW-0472">Membrane</keyword>
<dbReference type="Pfam" id="PF07017">
    <property type="entry name" value="PagP"/>
    <property type="match status" value="1"/>
</dbReference>
<keyword evidence="10" id="KW-1185">Reference proteome</keyword>
<dbReference type="NCBIfam" id="NF008271">
    <property type="entry name" value="PRK11045.1"/>
    <property type="match status" value="1"/>
</dbReference>
<evidence type="ECO:0000256" key="2">
    <source>
        <dbReference type="ARBA" id="ARBA00006368"/>
    </source>
</evidence>
<dbReference type="InterPro" id="IPR011250">
    <property type="entry name" value="OMP/PagP_B-barrel"/>
</dbReference>
<evidence type="ECO:0000256" key="3">
    <source>
        <dbReference type="ARBA" id="ARBA00022679"/>
    </source>
</evidence>
<evidence type="ECO:0000256" key="6">
    <source>
        <dbReference type="ARBA" id="ARBA00023237"/>
    </source>
</evidence>
<feature type="signal peptide" evidence="8">
    <location>
        <begin position="1"/>
        <end position="18"/>
    </location>
</feature>
<dbReference type="Gene3D" id="2.40.160.20">
    <property type="match status" value="1"/>
</dbReference>
<protein>
    <submittedName>
        <fullName evidence="9">Antimicrobial peptide resistance and Lipid A acylation protein PagP</fullName>
    </submittedName>
</protein>
<proteinExistence type="inferred from homology"/>
<comment type="subcellular location">
    <subcellularLocation>
        <location evidence="1">Cell outer membrane</location>
    </subcellularLocation>
</comment>
<feature type="chain" id="PRO_5006915158" evidence="8">
    <location>
        <begin position="19"/>
        <end position="187"/>
    </location>
</feature>
<dbReference type="GO" id="GO:0016746">
    <property type="term" value="F:acyltransferase activity"/>
    <property type="evidence" value="ECO:0007669"/>
    <property type="project" value="UniProtKB-KW"/>
</dbReference>
<evidence type="ECO:0000256" key="1">
    <source>
        <dbReference type="ARBA" id="ARBA00004442"/>
    </source>
</evidence>
<dbReference type="OrthoDB" id="9156803at2"/>
<dbReference type="STRING" id="466.Lmac_2926"/>
<evidence type="ECO:0000256" key="8">
    <source>
        <dbReference type="SAM" id="SignalP"/>
    </source>
</evidence>
<evidence type="ECO:0000313" key="9">
    <source>
        <dbReference type="EMBL" id="KTD24053.1"/>
    </source>
</evidence>
<keyword evidence="3" id="KW-0808">Transferase</keyword>
<evidence type="ECO:0000313" key="10">
    <source>
        <dbReference type="Proteomes" id="UP000054908"/>
    </source>
</evidence>
<sequence length="187" mass="21087">MKKIPGCLLFFFLHTALAHNSIACSNWPAWIQPVCHRLYQIWTEGNNELYLSGYAWHNRFVYPKTRIKRFNEQAWGGGLGKGLFDGRGNWRGLFAIAFLDSHKNVEPAIGYAFLKVMSLSEQVRFGVGYSVLVTARPDILHGIPFPGAIPWVSINFNKVSIAATYIPGGSHSGNVLFMLGKWSFDFF</sequence>
<comment type="similarity">
    <text evidence="2">Belongs to the lipid A palmitoyltransferase family.</text>
</comment>
<name>A0A0W0VVK3_9GAMM</name>
<keyword evidence="7" id="KW-0012">Acyltransferase</keyword>
<comment type="caution">
    <text evidence="9">The sequence shown here is derived from an EMBL/GenBank/DDBJ whole genome shotgun (WGS) entry which is preliminary data.</text>
</comment>
<organism evidence="9 10">
    <name type="scientific">Legionella maceachernii</name>
    <dbReference type="NCBI Taxonomy" id="466"/>
    <lineage>
        <taxon>Bacteria</taxon>
        <taxon>Pseudomonadati</taxon>
        <taxon>Pseudomonadota</taxon>
        <taxon>Gammaproteobacteria</taxon>
        <taxon>Legionellales</taxon>
        <taxon>Legionellaceae</taxon>
        <taxon>Legionella</taxon>
    </lineage>
</organism>
<keyword evidence="6" id="KW-0998">Cell outer membrane</keyword>
<dbReference type="InterPro" id="IPR009746">
    <property type="entry name" value="LipidA_acyl_PagP"/>
</dbReference>
<evidence type="ECO:0000256" key="7">
    <source>
        <dbReference type="ARBA" id="ARBA00023315"/>
    </source>
</evidence>